<reference evidence="1" key="1">
    <citation type="submission" date="2023-04" db="EMBL/GenBank/DDBJ databases">
        <title>A chromosome-level genome assembly of the parasitoid wasp Eretmocerus hayati.</title>
        <authorList>
            <person name="Zhong Y."/>
            <person name="Liu S."/>
            <person name="Liu Y."/>
        </authorList>
    </citation>
    <scope>NUCLEOTIDE SEQUENCE</scope>
    <source>
        <strain evidence="1">ZJU_SS_LIU_2023</strain>
    </source>
</reference>
<name>A0ACC2NHT1_9HYME</name>
<proteinExistence type="predicted"/>
<evidence type="ECO:0000313" key="1">
    <source>
        <dbReference type="EMBL" id="KAJ8670652.1"/>
    </source>
</evidence>
<accession>A0ACC2NHT1</accession>
<keyword evidence="2" id="KW-1185">Reference proteome</keyword>
<dbReference type="Proteomes" id="UP001239111">
    <property type="component" value="Chromosome 3"/>
</dbReference>
<organism evidence="1 2">
    <name type="scientific">Eretmocerus hayati</name>
    <dbReference type="NCBI Taxonomy" id="131215"/>
    <lineage>
        <taxon>Eukaryota</taxon>
        <taxon>Metazoa</taxon>
        <taxon>Ecdysozoa</taxon>
        <taxon>Arthropoda</taxon>
        <taxon>Hexapoda</taxon>
        <taxon>Insecta</taxon>
        <taxon>Pterygota</taxon>
        <taxon>Neoptera</taxon>
        <taxon>Endopterygota</taxon>
        <taxon>Hymenoptera</taxon>
        <taxon>Apocrita</taxon>
        <taxon>Proctotrupomorpha</taxon>
        <taxon>Chalcidoidea</taxon>
        <taxon>Aphelinidae</taxon>
        <taxon>Aphelininae</taxon>
        <taxon>Eretmocerus</taxon>
    </lineage>
</organism>
<comment type="caution">
    <text evidence="1">The sequence shown here is derived from an EMBL/GenBank/DDBJ whole genome shotgun (WGS) entry which is preliminary data.</text>
</comment>
<gene>
    <name evidence="1" type="ORF">QAD02_001911</name>
</gene>
<protein>
    <submittedName>
        <fullName evidence="1">Uncharacterized protein</fullName>
    </submittedName>
</protein>
<sequence length="684" mass="76662">MSAEMEGMSQLDCLLEKHKQLQERSAIKSPYQSSAKQNDVNSMNHQHEDVAYNASEKVAAAGPGRVYLNPHYAPRKPSIHVNPKLLMQNVPSPITPQMMSVDYTLVNQNFIHPSQQIENYVDLDPRMMMPFTPPVFEYNDMFPYEPEICLPLQQPTVPAVKTSSKQPSYVSNSRHNLADLVSIPLQKLPAVTAKACDQVELAVCSTSPPIEVINIDSSDEADQILDNEIATKDTQDSNLIALSRRKLVRMRKISKSSATSCPSKFPTPFKRRFSSSGSKKMKPNSKSVVSRAISQSENEELVKLCDNSSKDQTSLPSESENIVSATDNDKKSKNLGKTTNLVSIDGVMYRSSRNRLIRSSPCLPPTKRKRSLLSSKSIHYFITQNGKKLQKVESPTIISCDCPSLNSSTVSDKSTKSSASYKVKRKSLQNVRNRTGRNNQPCLLFQRFGHCANQLRGTCSKVHDRNQVALCRNFLQGRCFLKNCPLSHNIGPEKMPTCKYFLEGCCSRDACPYLHVKVPSKNPICSNFLRGYCPQGNECLNRHIRACPEFDKNGKCSKGKSCPYPHKLPLTDKKRFEGGKQLKNETFGKKKSRKKNIPGETAKRYYEKADEDLSKKREKLLQSVAHIKDMHLSHSLSCQGKSSSEGSNAMRNTKEIPRDTERLKAVCNKSRPPLGPLPAYIPID</sequence>
<dbReference type="EMBL" id="CM056743">
    <property type="protein sequence ID" value="KAJ8670652.1"/>
    <property type="molecule type" value="Genomic_DNA"/>
</dbReference>
<evidence type="ECO:0000313" key="2">
    <source>
        <dbReference type="Proteomes" id="UP001239111"/>
    </source>
</evidence>